<dbReference type="InterPro" id="IPR029062">
    <property type="entry name" value="Class_I_gatase-like"/>
</dbReference>
<protein>
    <recommendedName>
        <fullName evidence="1">ThuA-like domain-containing protein</fullName>
    </recommendedName>
</protein>
<dbReference type="Proteomes" id="UP000636956">
    <property type="component" value="Unassembled WGS sequence"/>
</dbReference>
<evidence type="ECO:0000313" key="3">
    <source>
        <dbReference type="Proteomes" id="UP000636956"/>
    </source>
</evidence>
<comment type="caution">
    <text evidence="2">The sequence shown here is derived from an EMBL/GenBank/DDBJ whole genome shotgun (WGS) entry which is preliminary data.</text>
</comment>
<feature type="domain" description="ThuA-like" evidence="1">
    <location>
        <begin position="152"/>
        <end position="356"/>
    </location>
</feature>
<dbReference type="AlphaFoldDB" id="A0A917PJZ1"/>
<sequence length="368" mass="39060">MVLVRIAPNRPLAALSAQAIGRGADGILSLWWRRSMAGAGFLAQLDELCGIRLEDFGVLVAPDAAPDAPGECEARFAGESVPEQTGTLLAEEIRRPVPRDRARRRGRVRLGAGDRAMTATTMAGYDRRRSGGGEMRAVVLSGSGRYADPWHPYAETSAALAGIVAGAGYRVDVSDDLLGTLANLGDADLVVVNAGNPNTPLPEGAADPGPARDDEIAAASAGLDAALERGIGILAVHAAAATLPELPAFVHALGARWIEGVSWHPPIGESLVHVVGSHPIADGLADFTVFDERYSGLRLDDVIEPIAEHEDDGMRHPLIWARELGHSRLVYDALGHDVRSYESAAHRELLGRALDWLSRVPAPTYDES</sequence>
<dbReference type="Pfam" id="PF06283">
    <property type="entry name" value="ThuA"/>
    <property type="match status" value="1"/>
</dbReference>
<dbReference type="EMBL" id="BMMD01000011">
    <property type="protein sequence ID" value="GGJ82387.1"/>
    <property type="molecule type" value="Genomic_DNA"/>
</dbReference>
<dbReference type="Gene3D" id="3.40.50.880">
    <property type="match status" value="1"/>
</dbReference>
<proteinExistence type="predicted"/>
<reference evidence="2" key="1">
    <citation type="journal article" date="2014" name="Int. J. Syst. Evol. Microbiol.">
        <title>Complete genome sequence of Corynebacterium casei LMG S-19264T (=DSM 44701T), isolated from a smear-ripened cheese.</title>
        <authorList>
            <consortium name="US DOE Joint Genome Institute (JGI-PGF)"/>
            <person name="Walter F."/>
            <person name="Albersmeier A."/>
            <person name="Kalinowski J."/>
            <person name="Ruckert C."/>
        </authorList>
    </citation>
    <scope>NUCLEOTIDE SEQUENCE</scope>
    <source>
        <strain evidence="2">CGMCC 1.8984</strain>
    </source>
</reference>
<evidence type="ECO:0000259" key="1">
    <source>
        <dbReference type="Pfam" id="PF06283"/>
    </source>
</evidence>
<organism evidence="2 3">
    <name type="scientific">Agromyces bauzanensis</name>
    <dbReference type="NCBI Taxonomy" id="1308924"/>
    <lineage>
        <taxon>Bacteria</taxon>
        <taxon>Bacillati</taxon>
        <taxon>Actinomycetota</taxon>
        <taxon>Actinomycetes</taxon>
        <taxon>Micrococcales</taxon>
        <taxon>Microbacteriaceae</taxon>
        <taxon>Agromyces</taxon>
    </lineage>
</organism>
<keyword evidence="3" id="KW-1185">Reference proteome</keyword>
<evidence type="ECO:0000313" key="2">
    <source>
        <dbReference type="EMBL" id="GGJ82387.1"/>
    </source>
</evidence>
<accession>A0A917PJZ1</accession>
<gene>
    <name evidence="2" type="ORF">GCM10011372_20980</name>
</gene>
<reference evidence="2" key="2">
    <citation type="submission" date="2020-09" db="EMBL/GenBank/DDBJ databases">
        <authorList>
            <person name="Sun Q."/>
            <person name="Zhou Y."/>
        </authorList>
    </citation>
    <scope>NUCLEOTIDE SEQUENCE</scope>
    <source>
        <strain evidence="2">CGMCC 1.8984</strain>
    </source>
</reference>
<dbReference type="SUPFAM" id="SSF52317">
    <property type="entry name" value="Class I glutamine amidotransferase-like"/>
    <property type="match status" value="1"/>
</dbReference>
<name>A0A917PJZ1_9MICO</name>
<dbReference type="InterPro" id="IPR029010">
    <property type="entry name" value="ThuA-like"/>
</dbReference>